<dbReference type="SUPFAM" id="SSF75169">
    <property type="entry name" value="DsrEFH-like"/>
    <property type="match status" value="1"/>
</dbReference>
<dbReference type="InterPro" id="IPR003787">
    <property type="entry name" value="Sulphur_relay_DsrE/F-like"/>
</dbReference>
<dbReference type="NCBIfam" id="NF001238">
    <property type="entry name" value="PRK00211.1"/>
    <property type="match status" value="1"/>
</dbReference>
<dbReference type="Pfam" id="PF02635">
    <property type="entry name" value="DsrE"/>
    <property type="match status" value="1"/>
</dbReference>
<dbReference type="PANTHER" id="PTHR38780">
    <property type="entry name" value="PROTEIN TUSC"/>
    <property type="match status" value="1"/>
</dbReference>
<evidence type="ECO:0000313" key="2">
    <source>
        <dbReference type="EMBL" id="MDU0114528.1"/>
    </source>
</evidence>
<dbReference type="InterPro" id="IPR027396">
    <property type="entry name" value="DsrEFH-like"/>
</dbReference>
<dbReference type="NCBIfam" id="TIGR03010">
    <property type="entry name" value="sulf_tusC_dsrF"/>
    <property type="match status" value="1"/>
</dbReference>
<dbReference type="EMBL" id="JAWCUA010000010">
    <property type="protein sequence ID" value="MDU0114528.1"/>
    <property type="molecule type" value="Genomic_DNA"/>
</dbReference>
<gene>
    <name evidence="2" type="primary">tusC</name>
    <name evidence="2" type="ORF">RT723_16315</name>
</gene>
<sequence>MTVKNILIIHTQSGLNNLQGKEALDLSLIFGAYEQNVSVLFYQQGVTQTLAQQTPELINQKDYLSTIKALGIYDIDHVFACQTSLQQMGLAHHELIQGVEQISLLDIKQLKSNADHIYVV</sequence>
<reference evidence="2 3" key="1">
    <citation type="submission" date="2023-10" db="EMBL/GenBank/DDBJ databases">
        <title>Psychrosphaera aquimaarina strain SW33 isolated from seawater.</title>
        <authorList>
            <person name="Bayburt H."/>
            <person name="Kim J.M."/>
            <person name="Choi B.J."/>
            <person name="Jeon C.O."/>
        </authorList>
    </citation>
    <scope>NUCLEOTIDE SEQUENCE [LARGE SCALE GENOMIC DNA]</scope>
    <source>
        <strain evidence="2 3">KCTC 52743</strain>
    </source>
</reference>
<comment type="caution">
    <text evidence="2">The sequence shown here is derived from an EMBL/GenBank/DDBJ whole genome shotgun (WGS) entry which is preliminary data.</text>
</comment>
<dbReference type="RefSeq" id="WP_315948197.1">
    <property type="nucleotide sequence ID" value="NZ_JAWCUA010000010.1"/>
</dbReference>
<organism evidence="2 3">
    <name type="scientific">Psychrosphaera aquimarina</name>
    <dbReference type="NCBI Taxonomy" id="2044854"/>
    <lineage>
        <taxon>Bacteria</taxon>
        <taxon>Pseudomonadati</taxon>
        <taxon>Pseudomonadota</taxon>
        <taxon>Gammaproteobacteria</taxon>
        <taxon>Alteromonadales</taxon>
        <taxon>Pseudoalteromonadaceae</taxon>
        <taxon>Psychrosphaera</taxon>
    </lineage>
</organism>
<dbReference type="InterPro" id="IPR017462">
    <property type="entry name" value="Sulphur_relay_TusC/DsrF"/>
</dbReference>
<name>A0ABU3R4E6_9GAMM</name>
<comment type="similarity">
    <text evidence="1">Belongs to the DsrF/TusC family.</text>
</comment>
<dbReference type="PANTHER" id="PTHR38780:SF1">
    <property type="entry name" value="PROTEIN TUSC"/>
    <property type="match status" value="1"/>
</dbReference>
<dbReference type="Proteomes" id="UP001257914">
    <property type="component" value="Unassembled WGS sequence"/>
</dbReference>
<proteinExistence type="inferred from homology"/>
<evidence type="ECO:0000256" key="1">
    <source>
        <dbReference type="ARBA" id="ARBA00005996"/>
    </source>
</evidence>
<protein>
    <submittedName>
        <fullName evidence="2">Sulfurtransferase complex subunit TusC</fullName>
    </submittedName>
</protein>
<dbReference type="Gene3D" id="3.40.1260.10">
    <property type="entry name" value="DsrEFH-like"/>
    <property type="match status" value="1"/>
</dbReference>
<keyword evidence="3" id="KW-1185">Reference proteome</keyword>
<evidence type="ECO:0000313" key="3">
    <source>
        <dbReference type="Proteomes" id="UP001257914"/>
    </source>
</evidence>
<accession>A0ABU3R4E6</accession>